<name>A0A286TZE1_9BACT</name>
<evidence type="ECO:0000256" key="2">
    <source>
        <dbReference type="ARBA" id="ARBA00022649"/>
    </source>
</evidence>
<dbReference type="InterPro" id="IPR038570">
    <property type="entry name" value="HicA_sf"/>
</dbReference>
<dbReference type="RefSeq" id="WP_162532280.1">
    <property type="nucleotide sequence ID" value="NZ_BAOS01000020.1"/>
</dbReference>
<evidence type="ECO:0000313" key="8">
    <source>
        <dbReference type="EMBL" id="GAX61244.1"/>
    </source>
</evidence>
<keyword evidence="8" id="KW-0449">Lipoprotein</keyword>
<evidence type="ECO:0000256" key="3">
    <source>
        <dbReference type="ARBA" id="ARBA00022722"/>
    </source>
</evidence>
<evidence type="ECO:0000256" key="7">
    <source>
        <dbReference type="ARBA" id="ARBA00023016"/>
    </source>
</evidence>
<keyword evidence="7" id="KW-0346">Stress response</keyword>
<evidence type="ECO:0000256" key="5">
    <source>
        <dbReference type="ARBA" id="ARBA00022801"/>
    </source>
</evidence>
<gene>
    <name evidence="8" type="ORF">SCALIN_C20_0021</name>
</gene>
<evidence type="ECO:0000256" key="6">
    <source>
        <dbReference type="ARBA" id="ARBA00022884"/>
    </source>
</evidence>
<evidence type="ECO:0000256" key="4">
    <source>
        <dbReference type="ARBA" id="ARBA00022759"/>
    </source>
</evidence>
<keyword evidence="5" id="KW-0378">Hydrolase</keyword>
<dbReference type="GO" id="GO:0004519">
    <property type="term" value="F:endonuclease activity"/>
    <property type="evidence" value="ECO:0007669"/>
    <property type="project" value="UniProtKB-KW"/>
</dbReference>
<comment type="caution">
    <text evidence="8">The sequence shown here is derived from an EMBL/GenBank/DDBJ whole genome shotgun (WGS) entry which is preliminary data.</text>
</comment>
<organism evidence="8 9">
    <name type="scientific">Candidatus Scalindua japonica</name>
    <dbReference type="NCBI Taxonomy" id="1284222"/>
    <lineage>
        <taxon>Bacteria</taxon>
        <taxon>Pseudomonadati</taxon>
        <taxon>Planctomycetota</taxon>
        <taxon>Candidatus Brocadiia</taxon>
        <taxon>Candidatus Brocadiales</taxon>
        <taxon>Candidatus Scalinduaceae</taxon>
        <taxon>Candidatus Scalindua</taxon>
    </lineage>
</organism>
<sequence>MPRVNITSKEVEKVLKRYGFVFVGQKGSHQQFKTIIKGVKRRVTVLDNKKDFDIKTFQSMVRQSGFDEKIFFEKK</sequence>
<dbReference type="GO" id="GO:0016787">
    <property type="term" value="F:hydrolase activity"/>
    <property type="evidence" value="ECO:0007669"/>
    <property type="project" value="UniProtKB-KW"/>
</dbReference>
<dbReference type="GO" id="GO:0003729">
    <property type="term" value="F:mRNA binding"/>
    <property type="evidence" value="ECO:0007669"/>
    <property type="project" value="InterPro"/>
</dbReference>
<keyword evidence="9" id="KW-1185">Reference proteome</keyword>
<dbReference type="Pfam" id="PF07927">
    <property type="entry name" value="HicA_toxin"/>
    <property type="match status" value="1"/>
</dbReference>
<comment type="similarity">
    <text evidence="1">Belongs to the HicA mRNA interferase family.</text>
</comment>
<evidence type="ECO:0000313" key="9">
    <source>
        <dbReference type="Proteomes" id="UP000218542"/>
    </source>
</evidence>
<dbReference type="SUPFAM" id="SSF54786">
    <property type="entry name" value="YcfA/nrd intein domain"/>
    <property type="match status" value="1"/>
</dbReference>
<evidence type="ECO:0000256" key="1">
    <source>
        <dbReference type="ARBA" id="ARBA00006620"/>
    </source>
</evidence>
<dbReference type="AlphaFoldDB" id="A0A286TZE1"/>
<keyword evidence="4" id="KW-0255">Endonuclease</keyword>
<keyword evidence="6" id="KW-0694">RNA-binding</keyword>
<proteinExistence type="inferred from homology"/>
<reference evidence="9" key="1">
    <citation type="journal article" date="2017" name="Environ. Microbiol. Rep.">
        <title>Genetic Diversity of Marine Anaerobic Ammonium-Oxidizing Bacteria as Revealed by Genomic and Proteomic Analyses of 'Candidatus Scalindua japonica'.</title>
        <authorList>
            <person name="Oshiki M."/>
            <person name="Mizuto K."/>
            <person name="Kimura Z."/>
            <person name="Kindaichi T."/>
            <person name="Satoh H."/>
            <person name="Okabe S."/>
        </authorList>
    </citation>
    <scope>NUCLEOTIDE SEQUENCE [LARGE SCALE GENOMIC DNA]</scope>
    <source>
        <strain evidence="9">husup-a2</strain>
    </source>
</reference>
<dbReference type="InterPro" id="IPR012933">
    <property type="entry name" value="HicA_mRNA_interferase"/>
</dbReference>
<dbReference type="Proteomes" id="UP000218542">
    <property type="component" value="Unassembled WGS sequence"/>
</dbReference>
<dbReference type="Gene3D" id="3.30.920.30">
    <property type="entry name" value="Hypothetical protein"/>
    <property type="match status" value="1"/>
</dbReference>
<keyword evidence="2" id="KW-1277">Toxin-antitoxin system</keyword>
<dbReference type="EMBL" id="BAOS01000020">
    <property type="protein sequence ID" value="GAX61244.1"/>
    <property type="molecule type" value="Genomic_DNA"/>
</dbReference>
<accession>A0A286TZE1</accession>
<protein>
    <submittedName>
        <fullName evidence="8">Periplasmic or secreted lipoprotein</fullName>
    </submittedName>
</protein>
<keyword evidence="3" id="KW-0540">Nuclease</keyword>